<dbReference type="PROSITE" id="PS50005">
    <property type="entry name" value="TPR"/>
    <property type="match status" value="1"/>
</dbReference>
<feature type="signal peptide" evidence="2">
    <location>
        <begin position="1"/>
        <end position="34"/>
    </location>
</feature>
<feature type="repeat" description="TPR" evidence="1">
    <location>
        <begin position="222"/>
        <end position="255"/>
    </location>
</feature>
<sequence length="477" mass="52999">MPCYFTSLFKFFMLRRLIRHGFIVAVASTLTACAGLTAGNLFSHYTQQNVIVYQAIKTGQYQKAQSALPKEVVAGDILDNFERGRVSFLAESYKESKSALEASDRAVRVQQDKALISISDTATSVGALAINDNITEYVPPDYELGFLHLYLGLNYIQRNDLEGALVEVRRANQVQERARKARENALRSAESAMRQKGLDPNIGSVLSRYPDAGDKLKAVQNGYLLYLSGLLYEASNDLNGAYIDYTRALAVAPENDAVIDAVIRVAKRSGRNQDLAILKKQYGDRPNLNQGEGRIIVLEEQGIVNAMQSWNLTLPVYDSRGNTALYTVALPYYVPGVSVKYPALEIDGEKIASDELVDVTLMAQQQLSENMPTILLRQALRVYAKDQIRKSTAKDDDVGNLIFNVWNTLTEQPDTRSWQTLPGVVNVASETVKVGTHQISAAGQDYTFDVRDRQTTLVWISRQGGSASIWHKQLGRM</sequence>
<dbReference type="EMBL" id="FNVG01000010">
    <property type="protein sequence ID" value="SEG27832.1"/>
    <property type="molecule type" value="Genomic_DNA"/>
</dbReference>
<dbReference type="InterPro" id="IPR019734">
    <property type="entry name" value="TPR_rpt"/>
</dbReference>
<evidence type="ECO:0000313" key="3">
    <source>
        <dbReference type="EMBL" id="SEG27832.1"/>
    </source>
</evidence>
<keyword evidence="1" id="KW-0802">TPR repeat</keyword>
<protein>
    <recommendedName>
        <fullName evidence="5">Tetratricopeptide repeat-containing protein</fullName>
    </recommendedName>
</protein>
<feature type="chain" id="PRO_5009291000" description="Tetratricopeptide repeat-containing protein" evidence="2">
    <location>
        <begin position="35"/>
        <end position="477"/>
    </location>
</feature>
<dbReference type="Proteomes" id="UP000236721">
    <property type="component" value="Unassembled WGS sequence"/>
</dbReference>
<dbReference type="InterPro" id="IPR011990">
    <property type="entry name" value="TPR-like_helical_dom_sf"/>
</dbReference>
<evidence type="ECO:0000313" key="4">
    <source>
        <dbReference type="Proteomes" id="UP000236721"/>
    </source>
</evidence>
<evidence type="ECO:0000256" key="2">
    <source>
        <dbReference type="SAM" id="SignalP"/>
    </source>
</evidence>
<reference evidence="4" key="1">
    <citation type="submission" date="2016-10" db="EMBL/GenBank/DDBJ databases">
        <authorList>
            <person name="Varghese N."/>
            <person name="Submissions S."/>
        </authorList>
    </citation>
    <scope>NUCLEOTIDE SEQUENCE [LARGE SCALE GENOMIC DNA]</scope>
    <source>
        <strain evidence="4">CGMCC 1.7062</strain>
    </source>
</reference>
<organism evidence="3 4">
    <name type="scientific">Vibrio hangzhouensis</name>
    <dbReference type="NCBI Taxonomy" id="462991"/>
    <lineage>
        <taxon>Bacteria</taxon>
        <taxon>Pseudomonadati</taxon>
        <taxon>Pseudomonadota</taxon>
        <taxon>Gammaproteobacteria</taxon>
        <taxon>Vibrionales</taxon>
        <taxon>Vibrionaceae</taxon>
        <taxon>Vibrio</taxon>
    </lineage>
</organism>
<name>A0A1H5YVP1_9VIBR</name>
<dbReference type="AlphaFoldDB" id="A0A1H5YVP1"/>
<accession>A0A1H5YVP1</accession>
<gene>
    <name evidence="3" type="ORF">SAMN04488244_11035</name>
</gene>
<keyword evidence="2" id="KW-0732">Signal</keyword>
<keyword evidence="4" id="KW-1185">Reference proteome</keyword>
<evidence type="ECO:0000256" key="1">
    <source>
        <dbReference type="PROSITE-ProRule" id="PRU00339"/>
    </source>
</evidence>
<proteinExistence type="predicted"/>
<evidence type="ECO:0008006" key="5">
    <source>
        <dbReference type="Google" id="ProtNLM"/>
    </source>
</evidence>
<dbReference type="SUPFAM" id="SSF48452">
    <property type="entry name" value="TPR-like"/>
    <property type="match status" value="1"/>
</dbReference>
<dbReference type="Gene3D" id="1.25.40.10">
    <property type="entry name" value="Tetratricopeptide repeat domain"/>
    <property type="match status" value="1"/>
</dbReference>